<dbReference type="Proteomes" id="UP000562929">
    <property type="component" value="Unassembled WGS sequence"/>
</dbReference>
<reference evidence="2 3" key="1">
    <citation type="journal article" date="2020" name="G3 (Bethesda)">
        <title>Genetic Underpinnings of Host Manipulation by Ophiocordyceps as Revealed by Comparative Transcriptomics.</title>
        <authorList>
            <person name="Will I."/>
            <person name="Das B."/>
            <person name="Trinh T."/>
            <person name="Brachmann A."/>
            <person name="Ohm R.A."/>
            <person name="de Bekker C."/>
        </authorList>
    </citation>
    <scope>NUCLEOTIDE SEQUENCE [LARGE SCALE GENOMIC DNA]</scope>
    <source>
        <strain evidence="2 3">EC05</strain>
    </source>
</reference>
<name>A0A8H4VEW6_9HYPO</name>
<evidence type="ECO:0000256" key="1">
    <source>
        <dbReference type="SAM" id="MobiDB-lite"/>
    </source>
</evidence>
<feature type="compositionally biased region" description="Basic and acidic residues" evidence="1">
    <location>
        <begin position="149"/>
        <end position="168"/>
    </location>
</feature>
<keyword evidence="3" id="KW-1185">Reference proteome</keyword>
<feature type="region of interest" description="Disordered" evidence="1">
    <location>
        <begin position="112"/>
        <end position="235"/>
    </location>
</feature>
<proteinExistence type="predicted"/>
<dbReference type="OrthoDB" id="4927564at2759"/>
<protein>
    <submittedName>
        <fullName evidence="2">Uncharacterized protein</fullName>
    </submittedName>
</protein>
<evidence type="ECO:0000313" key="2">
    <source>
        <dbReference type="EMBL" id="KAF4591597.1"/>
    </source>
</evidence>
<gene>
    <name evidence="2" type="ORF">GQ602_001896</name>
</gene>
<evidence type="ECO:0000313" key="3">
    <source>
        <dbReference type="Proteomes" id="UP000562929"/>
    </source>
</evidence>
<comment type="caution">
    <text evidence="2">The sequence shown here is derived from an EMBL/GenBank/DDBJ whole genome shotgun (WGS) entry which is preliminary data.</text>
</comment>
<dbReference type="AlphaFoldDB" id="A0A8H4VEW6"/>
<feature type="region of interest" description="Disordered" evidence="1">
    <location>
        <begin position="41"/>
        <end position="61"/>
    </location>
</feature>
<dbReference type="EMBL" id="JAACLJ010000002">
    <property type="protein sequence ID" value="KAF4591597.1"/>
    <property type="molecule type" value="Genomic_DNA"/>
</dbReference>
<accession>A0A8H4VEW6</accession>
<organism evidence="2 3">
    <name type="scientific">Ophiocordyceps camponoti-floridani</name>
    <dbReference type="NCBI Taxonomy" id="2030778"/>
    <lineage>
        <taxon>Eukaryota</taxon>
        <taxon>Fungi</taxon>
        <taxon>Dikarya</taxon>
        <taxon>Ascomycota</taxon>
        <taxon>Pezizomycotina</taxon>
        <taxon>Sordariomycetes</taxon>
        <taxon>Hypocreomycetidae</taxon>
        <taxon>Hypocreales</taxon>
        <taxon>Ophiocordycipitaceae</taxon>
        <taxon>Ophiocordyceps</taxon>
    </lineage>
</organism>
<feature type="region of interest" description="Disordered" evidence="1">
    <location>
        <begin position="1"/>
        <end position="25"/>
    </location>
</feature>
<feature type="compositionally biased region" description="Polar residues" evidence="1">
    <location>
        <begin position="177"/>
        <end position="194"/>
    </location>
</feature>
<sequence>MPSQRHYDGLGKFGVPPEPKTKQKPLLGNCIDFLRRIEEPATVTENPPPAAVENPTKQAATLNAPKTSSIVFQAKPKVLPKGSIQEAFYALIAEEDGPPKTKSSHIEPVNLMDLEDGDDTGVNGSNLQIQTPISPTATTSGTTSSSPTWKEEAEKVKPVSEARPKAKVAEPQVAQAKPNTTITSLERSTASTLNPGAARFLPTPKPSPAKEPTEAPSQPENHKRTKGGLEASMWA</sequence>
<feature type="compositionally biased region" description="Low complexity" evidence="1">
    <location>
        <begin position="131"/>
        <end position="148"/>
    </location>
</feature>